<protein>
    <submittedName>
        <fullName evidence="4">Membrane protein YqaA, SNARE-associated domain</fullName>
    </submittedName>
    <submittedName>
        <fullName evidence="3">Putative membrane protein</fullName>
    </submittedName>
</protein>
<evidence type="ECO:0000313" key="6">
    <source>
        <dbReference type="Proteomes" id="UP000182800"/>
    </source>
</evidence>
<accession>A0A0P8A1R0</accession>
<evidence type="ECO:0000313" key="3">
    <source>
        <dbReference type="EMBL" id="KPQ11377.1"/>
    </source>
</evidence>
<dbReference type="OrthoDB" id="9814483at2"/>
<comment type="caution">
    <text evidence="3">The sequence shown here is derived from an EMBL/GenBank/DDBJ whole genome shotgun (WGS) entry which is preliminary data.</text>
</comment>
<dbReference type="Proteomes" id="UP000050497">
    <property type="component" value="Unassembled WGS sequence"/>
</dbReference>
<proteinExistence type="predicted"/>
<dbReference type="RefSeq" id="WP_074445555.1">
    <property type="nucleotide sequence ID" value="NZ_FMBM01000002.1"/>
</dbReference>
<sequence>MSAFWELAGMFVSAFTSATLLPGSSEAVLAGIVALGTASATSAVIVATLGNTVGSVVNWAMGLFAARFRHHRRFPLTPEQYERYAAIYAKWGVWSLLLSWTPVIGDPLTVVAGVMRTPLWIVVPLVMLAKGARYVAVAGVVVML</sequence>
<dbReference type="EMBL" id="FMBM01000002">
    <property type="protein sequence ID" value="SCC81973.1"/>
    <property type="molecule type" value="Genomic_DNA"/>
</dbReference>
<feature type="domain" description="VTT" evidence="2">
    <location>
        <begin position="22"/>
        <end position="138"/>
    </location>
</feature>
<dbReference type="InterPro" id="IPR032816">
    <property type="entry name" value="VTT_dom"/>
</dbReference>
<keyword evidence="1" id="KW-1133">Transmembrane helix</keyword>
<dbReference type="PATRIC" id="fig|1653334.4.peg.2474"/>
<evidence type="ECO:0000313" key="4">
    <source>
        <dbReference type="EMBL" id="SCC81973.1"/>
    </source>
</evidence>
<dbReference type="EMBL" id="LJSX01000008">
    <property type="protein sequence ID" value="KPQ11377.1"/>
    <property type="molecule type" value="Genomic_DNA"/>
</dbReference>
<dbReference type="Pfam" id="PF09335">
    <property type="entry name" value="VTT_dom"/>
    <property type="match status" value="1"/>
</dbReference>
<reference evidence="4 6" key="2">
    <citation type="submission" date="2016-08" db="EMBL/GenBank/DDBJ databases">
        <authorList>
            <person name="Varghese N."/>
            <person name="Submissions Spin"/>
        </authorList>
    </citation>
    <scope>NUCLEOTIDE SEQUENCE [LARGE SCALE GENOMIC DNA]</scope>
    <source>
        <strain evidence="4 6">HL-109</strain>
    </source>
</reference>
<name>A0A0P8A1R0_9HYPH</name>
<dbReference type="AlphaFoldDB" id="A0A0P8A1R0"/>
<reference evidence="3 5" key="1">
    <citation type="submission" date="2015-09" db="EMBL/GenBank/DDBJ databases">
        <title>Identification and resolution of microdiversity through metagenomic sequencing of parallel consortia.</title>
        <authorList>
            <person name="Nelson W.C."/>
            <person name="Romine M.F."/>
            <person name="Lindemann S.R."/>
        </authorList>
    </citation>
    <scope>NUCLEOTIDE SEQUENCE [LARGE SCALE GENOMIC DNA]</scope>
    <source>
        <strain evidence="3">HL-109</strain>
    </source>
</reference>
<evidence type="ECO:0000256" key="1">
    <source>
        <dbReference type="SAM" id="Phobius"/>
    </source>
</evidence>
<dbReference type="STRING" id="1653334.GA0071312_2947"/>
<dbReference type="InterPro" id="IPR051311">
    <property type="entry name" value="DedA_domain"/>
</dbReference>
<evidence type="ECO:0000313" key="5">
    <source>
        <dbReference type="Proteomes" id="UP000050497"/>
    </source>
</evidence>
<gene>
    <name evidence="4" type="ORF">GA0071312_2947</name>
    <name evidence="3" type="ORF">HLUCCO17_06990</name>
</gene>
<dbReference type="PANTHER" id="PTHR42709">
    <property type="entry name" value="ALKALINE PHOSPHATASE LIKE PROTEIN"/>
    <property type="match status" value="1"/>
</dbReference>
<feature type="transmembrane region" description="Helical" evidence="1">
    <location>
        <begin position="87"/>
        <end position="105"/>
    </location>
</feature>
<dbReference type="Proteomes" id="UP000182800">
    <property type="component" value="Unassembled WGS sequence"/>
</dbReference>
<keyword evidence="6" id="KW-1185">Reference proteome</keyword>
<feature type="transmembrane region" description="Helical" evidence="1">
    <location>
        <begin position="117"/>
        <end position="142"/>
    </location>
</feature>
<dbReference type="PANTHER" id="PTHR42709:SF4">
    <property type="entry name" value="INNER MEMBRANE PROTEIN YQAA"/>
    <property type="match status" value="1"/>
</dbReference>
<keyword evidence="1" id="KW-0812">Transmembrane</keyword>
<organism evidence="3 5">
    <name type="scientific">Saliniramus fredricksonii</name>
    <dbReference type="NCBI Taxonomy" id="1653334"/>
    <lineage>
        <taxon>Bacteria</taxon>
        <taxon>Pseudomonadati</taxon>
        <taxon>Pseudomonadota</taxon>
        <taxon>Alphaproteobacteria</taxon>
        <taxon>Hyphomicrobiales</taxon>
        <taxon>Salinarimonadaceae</taxon>
        <taxon>Saliniramus</taxon>
    </lineage>
</organism>
<evidence type="ECO:0000259" key="2">
    <source>
        <dbReference type="Pfam" id="PF09335"/>
    </source>
</evidence>
<keyword evidence="1" id="KW-0472">Membrane</keyword>
<feature type="transmembrane region" description="Helical" evidence="1">
    <location>
        <begin position="40"/>
        <end position="66"/>
    </location>
</feature>